<evidence type="ECO:0000313" key="4">
    <source>
        <dbReference type="EMBL" id="OMJ66032.1"/>
    </source>
</evidence>
<comment type="similarity">
    <text evidence="1">Belongs to the peptidase S45 family.</text>
</comment>
<keyword evidence="5" id="KW-1185">Reference proteome</keyword>
<dbReference type="SUPFAM" id="SSF56235">
    <property type="entry name" value="N-terminal nucleophile aminohydrolases (Ntn hydrolases)"/>
    <property type="match status" value="1"/>
</dbReference>
<dbReference type="InterPro" id="IPR043146">
    <property type="entry name" value="Penicillin_amidase_N_B-knob"/>
</dbReference>
<dbReference type="PANTHER" id="PTHR34218">
    <property type="entry name" value="PEPTIDASE S45 PENICILLIN AMIDASE"/>
    <property type="match status" value="1"/>
</dbReference>
<dbReference type="CDD" id="cd03747">
    <property type="entry name" value="Ntn_PGA_like"/>
    <property type="match status" value="1"/>
</dbReference>
<protein>
    <recommendedName>
        <fullName evidence="6">Penicillin acylase family protein</fullName>
    </recommendedName>
</protein>
<keyword evidence="2" id="KW-0378">Hydrolase</keyword>
<dbReference type="Gene3D" id="1.10.1400.10">
    <property type="match status" value="1"/>
</dbReference>
<evidence type="ECO:0000256" key="3">
    <source>
        <dbReference type="ARBA" id="ARBA00023145"/>
    </source>
</evidence>
<dbReference type="AlphaFoldDB" id="A0A1R2ANC9"/>
<dbReference type="OrthoDB" id="330152at2759"/>
<dbReference type="InterPro" id="IPR029055">
    <property type="entry name" value="Ntn_hydrolases_N"/>
</dbReference>
<dbReference type="Gene3D" id="1.10.439.10">
    <property type="entry name" value="Penicillin Amidohydrolase, domain 1"/>
    <property type="match status" value="1"/>
</dbReference>
<dbReference type="Pfam" id="PF01804">
    <property type="entry name" value="Penicil_amidase"/>
    <property type="match status" value="1"/>
</dbReference>
<dbReference type="PANTHER" id="PTHR34218:SF4">
    <property type="entry name" value="ACYL-HOMOSERINE LACTONE ACYLASE QUIP"/>
    <property type="match status" value="1"/>
</dbReference>
<evidence type="ECO:0000313" key="5">
    <source>
        <dbReference type="Proteomes" id="UP000187209"/>
    </source>
</evidence>
<dbReference type="GO" id="GO:0017000">
    <property type="term" value="P:antibiotic biosynthetic process"/>
    <property type="evidence" value="ECO:0007669"/>
    <property type="project" value="InterPro"/>
</dbReference>
<dbReference type="Proteomes" id="UP000187209">
    <property type="component" value="Unassembled WGS sequence"/>
</dbReference>
<accession>A0A1R2ANC9</accession>
<proteinExistence type="inferred from homology"/>
<dbReference type="InterPro" id="IPR023343">
    <property type="entry name" value="Penicillin_amidase_dom1"/>
</dbReference>
<dbReference type="Gene3D" id="2.30.120.10">
    <property type="match status" value="1"/>
</dbReference>
<reference evidence="4 5" key="1">
    <citation type="submission" date="2016-11" db="EMBL/GenBank/DDBJ databases">
        <title>The macronuclear genome of Stentor coeruleus: a giant cell with tiny introns.</title>
        <authorList>
            <person name="Slabodnick M."/>
            <person name="Ruby J.G."/>
            <person name="Reiff S.B."/>
            <person name="Swart E.C."/>
            <person name="Gosai S."/>
            <person name="Prabakaran S."/>
            <person name="Witkowska E."/>
            <person name="Larue G.E."/>
            <person name="Fisher S."/>
            <person name="Freeman R.M."/>
            <person name="Gunawardena J."/>
            <person name="Chu W."/>
            <person name="Stover N.A."/>
            <person name="Gregory B.D."/>
            <person name="Nowacki M."/>
            <person name="Derisi J."/>
            <person name="Roy S.W."/>
            <person name="Marshall W.F."/>
            <person name="Sood P."/>
        </authorList>
    </citation>
    <scope>NUCLEOTIDE SEQUENCE [LARGE SCALE GENOMIC DNA]</scope>
    <source>
        <strain evidence="4">WM001</strain>
    </source>
</reference>
<dbReference type="InterPro" id="IPR014395">
    <property type="entry name" value="Pen/GL7ACA/AHL_acylase"/>
</dbReference>
<gene>
    <name evidence="4" type="ORF">SteCoe_37271</name>
</gene>
<evidence type="ECO:0008006" key="6">
    <source>
        <dbReference type="Google" id="ProtNLM"/>
    </source>
</evidence>
<dbReference type="Gene3D" id="3.60.20.10">
    <property type="entry name" value="Glutamine Phosphoribosylpyrophosphate, subunit 1, domain 1"/>
    <property type="match status" value="1"/>
</dbReference>
<dbReference type="PIRSF" id="PIRSF001227">
    <property type="entry name" value="Pen_acylase"/>
    <property type="match status" value="1"/>
</dbReference>
<dbReference type="EMBL" id="MPUH01001845">
    <property type="protein sequence ID" value="OMJ66032.1"/>
    <property type="molecule type" value="Genomic_DNA"/>
</dbReference>
<dbReference type="InterPro" id="IPR002692">
    <property type="entry name" value="S45"/>
</dbReference>
<evidence type="ECO:0000256" key="1">
    <source>
        <dbReference type="ARBA" id="ARBA00006586"/>
    </source>
</evidence>
<organism evidence="4 5">
    <name type="scientific">Stentor coeruleus</name>
    <dbReference type="NCBI Taxonomy" id="5963"/>
    <lineage>
        <taxon>Eukaryota</taxon>
        <taxon>Sar</taxon>
        <taxon>Alveolata</taxon>
        <taxon>Ciliophora</taxon>
        <taxon>Postciliodesmatophora</taxon>
        <taxon>Heterotrichea</taxon>
        <taxon>Heterotrichida</taxon>
        <taxon>Stentoridae</taxon>
        <taxon>Stentor</taxon>
    </lineage>
</organism>
<dbReference type="InterPro" id="IPR043147">
    <property type="entry name" value="Penicillin_amidase_A-knob"/>
</dbReference>
<dbReference type="GO" id="GO:0016811">
    <property type="term" value="F:hydrolase activity, acting on carbon-nitrogen (but not peptide) bonds, in linear amides"/>
    <property type="evidence" value="ECO:0007669"/>
    <property type="project" value="InterPro"/>
</dbReference>
<keyword evidence="3" id="KW-0865">Zymogen</keyword>
<comment type="caution">
    <text evidence="4">The sequence shown here is derived from an EMBL/GenBank/DDBJ whole genome shotgun (WGS) entry which is preliminary data.</text>
</comment>
<evidence type="ECO:0000256" key="2">
    <source>
        <dbReference type="ARBA" id="ARBA00022801"/>
    </source>
</evidence>
<sequence length="789" mass="90681">MLKQACFFLVIPVLLSFLIFCFLQSLTPKSVTLTSYVSHPVDIIRDTYGIPHIYANDYADASYALGYATGQDRLWQLDMTRRIAGGRLSEMLGDKFLSIDIFMRNIKMRQMAKRDIEAASPEALKVYKSFVAGINAGVESMWLLPIEYYITRSNWEEYTTIDCQLNMHLIGLALAMTWGNDILRQQLFEIVGEEIEWIMATDYKYVKPKTFIVTNDELPEDIKDTFTEFTNTWLNASISFDIEMLDKGSGSNSWSISGEHTKSGKPIIASDPHLAYSMPNVWYLRNIYLPDNTLTGFGLAGYPSIGIGRSDNFAWSLTNSKTDDADIYVEKIQNGKYLYGDDYLPLGEFEEVIKIKGQEDMKIMFKETIHGPILKKNSYIGGSKFSASLPEYEDENLSFCFINYYVIEHDIDFHLDLFKAKNISDIRKSINNLNAVRQSMTITSKNGEIYYLSISQTPIRNARGDLPLEGWVKNNTWQGLIPHAEKPYIINPKKGFLVTANNYQVDTDYKYFSSLGQYFIQGRAERIHELIQEKIDKKEKFSAEDSIKIQQDELEVFARESIPYMLKMVKVSEKYNNEINLMENWDFVMSRDSKAASIYAIWIRQIAKNLLKDWVSENKLKAYLKSLLMQLSITKLFMPGYPSVERICNNPKTEEIETCADLVSKSFIEACEIADGKSWGQFHIVWIKHFPFSNIPFLSKIFDRKGQVGGLCTTIHSTHYDWSDDNFISTHGPAIKFVADLGNNSETYWSMDTGISGNVFSRFYYGIVDEHHYGGLIRFDFQESSLRKK</sequence>
<name>A0A1R2ANC9_9CILI</name>